<keyword evidence="3" id="KW-0812">Transmembrane</keyword>
<evidence type="ECO:0000256" key="2">
    <source>
        <dbReference type="SAM" id="MobiDB-lite"/>
    </source>
</evidence>
<reference evidence="4 5" key="1">
    <citation type="submission" date="2018-04" db="EMBL/GenBank/DDBJ databases">
        <title>Genome sequencing of Flavobacterium sp. HYN0059.</title>
        <authorList>
            <person name="Yi H."/>
            <person name="Baek C."/>
        </authorList>
    </citation>
    <scope>NUCLEOTIDE SEQUENCE [LARGE SCALE GENOMIC DNA]</scope>
    <source>
        <strain evidence="4 5">HYN0059</strain>
    </source>
</reference>
<dbReference type="EMBL" id="CP029186">
    <property type="protein sequence ID" value="AWH83632.1"/>
    <property type="molecule type" value="Genomic_DNA"/>
</dbReference>
<dbReference type="Pfam" id="PF13174">
    <property type="entry name" value="TPR_6"/>
    <property type="match status" value="1"/>
</dbReference>
<dbReference type="OrthoDB" id="9808622at2"/>
<accession>A0A2S1QTB3</accession>
<dbReference type="KEGG" id="falb:HYN59_00210"/>
<dbReference type="AlphaFoldDB" id="A0A2S1QTB3"/>
<organism evidence="4 5">
    <name type="scientific">Flavobacterium album</name>
    <dbReference type="NCBI Taxonomy" id="2175091"/>
    <lineage>
        <taxon>Bacteria</taxon>
        <taxon>Pseudomonadati</taxon>
        <taxon>Bacteroidota</taxon>
        <taxon>Flavobacteriia</taxon>
        <taxon>Flavobacteriales</taxon>
        <taxon>Flavobacteriaceae</taxon>
        <taxon>Flavobacterium</taxon>
    </lineage>
</organism>
<feature type="transmembrane region" description="Helical" evidence="3">
    <location>
        <begin position="59"/>
        <end position="77"/>
    </location>
</feature>
<proteinExistence type="predicted"/>
<dbReference type="InterPro" id="IPR019734">
    <property type="entry name" value="TPR_rpt"/>
</dbReference>
<dbReference type="Gene3D" id="1.25.40.10">
    <property type="entry name" value="Tetratricopeptide repeat domain"/>
    <property type="match status" value="1"/>
</dbReference>
<keyword evidence="5" id="KW-1185">Reference proteome</keyword>
<keyword evidence="1" id="KW-0802">TPR repeat</keyword>
<dbReference type="SUPFAM" id="SSF48452">
    <property type="entry name" value="TPR-like"/>
    <property type="match status" value="1"/>
</dbReference>
<keyword evidence="3" id="KW-1133">Transmembrane helix</keyword>
<evidence type="ECO:0000313" key="5">
    <source>
        <dbReference type="Proteomes" id="UP000244929"/>
    </source>
</evidence>
<dbReference type="Proteomes" id="UP000244929">
    <property type="component" value="Chromosome"/>
</dbReference>
<feature type="region of interest" description="Disordered" evidence="2">
    <location>
        <begin position="1"/>
        <end position="20"/>
    </location>
</feature>
<dbReference type="RefSeq" id="WP_108776348.1">
    <property type="nucleotide sequence ID" value="NZ_CP029186.1"/>
</dbReference>
<dbReference type="SMART" id="SM00028">
    <property type="entry name" value="TPR"/>
    <property type="match status" value="3"/>
</dbReference>
<evidence type="ECO:0000256" key="1">
    <source>
        <dbReference type="PROSITE-ProRule" id="PRU00339"/>
    </source>
</evidence>
<name>A0A2S1QTB3_9FLAO</name>
<evidence type="ECO:0000313" key="4">
    <source>
        <dbReference type="EMBL" id="AWH83632.1"/>
    </source>
</evidence>
<protein>
    <submittedName>
        <fullName evidence="4">Uncharacterized protein</fullName>
    </submittedName>
</protein>
<dbReference type="PROSITE" id="PS50005">
    <property type="entry name" value="TPR"/>
    <property type="match status" value="1"/>
</dbReference>
<dbReference type="Pfam" id="PF13432">
    <property type="entry name" value="TPR_16"/>
    <property type="match status" value="1"/>
</dbReference>
<gene>
    <name evidence="4" type="ORF">HYN59_00210</name>
</gene>
<evidence type="ECO:0000256" key="3">
    <source>
        <dbReference type="SAM" id="Phobius"/>
    </source>
</evidence>
<feature type="repeat" description="TPR" evidence="1">
    <location>
        <begin position="176"/>
        <end position="209"/>
    </location>
</feature>
<sequence>MATYNKRGYKPPKPEPEVKEEVIEQEEVFDGKSTTAEVFNSLDAGASKTEEWVQKNQKIIFGVIAVIVVAILGYIGYDKFIETPKEEEAASEMFQAEQYFSQAVDAQKSNDSLYNLALNGGEGKMGFLKIIDNYSGTDAANLSHYFAGMAYLNTGKYKEAVSHLEEFKTEDDVLKATALGATGDAFAQTGDNKSALEYYEKAIKASENELTSPRFLFKAGQLSLTMNKKAEALKYFTEIKEKYESSPEGISIDAHIAMAE</sequence>
<dbReference type="InterPro" id="IPR011990">
    <property type="entry name" value="TPR-like_helical_dom_sf"/>
</dbReference>
<keyword evidence="3" id="KW-0472">Membrane</keyword>